<dbReference type="NCBIfam" id="TIGR00732">
    <property type="entry name" value="dprA"/>
    <property type="match status" value="1"/>
</dbReference>
<protein>
    <submittedName>
        <fullName evidence="4">DNA processing protein DprA</fullName>
    </submittedName>
</protein>
<dbReference type="InterPro" id="IPR036388">
    <property type="entry name" value="WH-like_DNA-bd_sf"/>
</dbReference>
<organism evidence="4 5">
    <name type="scientific">Pseudidiomarina piscicola</name>
    <dbReference type="NCBI Taxonomy" id="2614830"/>
    <lineage>
        <taxon>Bacteria</taxon>
        <taxon>Pseudomonadati</taxon>
        <taxon>Pseudomonadota</taxon>
        <taxon>Gammaproteobacteria</taxon>
        <taxon>Alteromonadales</taxon>
        <taxon>Idiomarinaceae</taxon>
        <taxon>Pseudidiomarina</taxon>
    </lineage>
</organism>
<gene>
    <name evidence="4" type="primary">dprA</name>
    <name evidence="4" type="ORF">PSI9734_01261</name>
</gene>
<evidence type="ECO:0000259" key="3">
    <source>
        <dbReference type="Pfam" id="PF17782"/>
    </source>
</evidence>
<dbReference type="Gene3D" id="3.40.50.450">
    <property type="match status" value="1"/>
</dbReference>
<feature type="domain" description="Smf/DprA SLOG" evidence="2">
    <location>
        <begin position="59"/>
        <end position="266"/>
    </location>
</feature>
<dbReference type="PANTHER" id="PTHR43022">
    <property type="entry name" value="PROTEIN SMF"/>
    <property type="match status" value="1"/>
</dbReference>
<evidence type="ECO:0000313" key="5">
    <source>
        <dbReference type="Proteomes" id="UP000481517"/>
    </source>
</evidence>
<proteinExistence type="inferred from homology"/>
<dbReference type="AlphaFoldDB" id="A0A6S6WNS4"/>
<dbReference type="Proteomes" id="UP000481517">
    <property type="component" value="Unassembled WGS sequence"/>
</dbReference>
<accession>A0A6S6WNS4</accession>
<dbReference type="InterPro" id="IPR003488">
    <property type="entry name" value="DprA"/>
</dbReference>
<evidence type="ECO:0000259" key="2">
    <source>
        <dbReference type="Pfam" id="PF02481"/>
    </source>
</evidence>
<keyword evidence="5" id="KW-1185">Reference proteome</keyword>
<evidence type="ECO:0000256" key="1">
    <source>
        <dbReference type="ARBA" id="ARBA00006525"/>
    </source>
</evidence>
<name>A0A6S6WNS4_9GAMM</name>
<dbReference type="Gene3D" id="1.10.10.10">
    <property type="entry name" value="Winged helix-like DNA-binding domain superfamily/Winged helix DNA-binding domain"/>
    <property type="match status" value="1"/>
</dbReference>
<dbReference type="SUPFAM" id="SSF102405">
    <property type="entry name" value="MCP/YpsA-like"/>
    <property type="match status" value="1"/>
</dbReference>
<feature type="domain" description="DprA winged helix" evidence="3">
    <location>
        <begin position="283"/>
        <end position="336"/>
    </location>
</feature>
<reference evidence="4 5" key="1">
    <citation type="submission" date="2020-02" db="EMBL/GenBank/DDBJ databases">
        <authorList>
            <person name="Rodrigo-Torres L."/>
            <person name="Arahal R. D."/>
            <person name="Lucena T."/>
        </authorList>
    </citation>
    <scope>NUCLEOTIDE SEQUENCE [LARGE SCALE GENOMIC DNA]</scope>
    <source>
        <strain evidence="4 5">CECT 9734</strain>
    </source>
</reference>
<dbReference type="InterPro" id="IPR057666">
    <property type="entry name" value="DrpA_SLOG"/>
</dbReference>
<dbReference type="Pfam" id="PF02481">
    <property type="entry name" value="DNA_processg_A"/>
    <property type="match status" value="1"/>
</dbReference>
<dbReference type="PANTHER" id="PTHR43022:SF1">
    <property type="entry name" value="PROTEIN SMF"/>
    <property type="match status" value="1"/>
</dbReference>
<dbReference type="InterPro" id="IPR041614">
    <property type="entry name" value="DprA_WH"/>
</dbReference>
<evidence type="ECO:0000313" key="4">
    <source>
        <dbReference type="EMBL" id="CAB0150822.1"/>
    </source>
</evidence>
<comment type="similarity">
    <text evidence="1">Belongs to the DprA/Smf family.</text>
</comment>
<sequence>MQTSLSDILALTRLVGHARRKVRQFSHLAQAHHLLAQATPTAKDITALEKWLKGGRRRVIHWFEQDYPEPLRLIPQPPLVLYVAGDWQLLQAPQIAIVGSRKASPPGQNTARYLAEHLTKSGLLVSSGLAQGIDRAAHEAALSVGPTLAVLGTGPDLVYPQRHRQLQQQIEQCGALVSEFSPGTAARPDHFPRRNRILSGLARGVLVVEAQLKSGTMSTARLALEQNKSLMAVPGSIWDNGMSGNLRLLQQGAALVTSVDDIFNELNLDRPSPICSLDAENKSAPSLANPALLANVGNEATSIDTIVARSGLPVAVVCEQLVLLELEGRVASVAGGYIKVGRR</sequence>
<dbReference type="EMBL" id="CADCXY010000002">
    <property type="protein sequence ID" value="CAB0150822.1"/>
    <property type="molecule type" value="Genomic_DNA"/>
</dbReference>
<dbReference type="GO" id="GO:0009294">
    <property type="term" value="P:DNA-mediated transformation"/>
    <property type="evidence" value="ECO:0007669"/>
    <property type="project" value="InterPro"/>
</dbReference>
<dbReference type="RefSeq" id="WP_173920262.1">
    <property type="nucleotide sequence ID" value="NZ_CADCXY010000002.1"/>
</dbReference>
<dbReference type="Pfam" id="PF17782">
    <property type="entry name" value="WHD_DprA"/>
    <property type="match status" value="1"/>
</dbReference>